<dbReference type="RefSeq" id="WP_320294824.1">
    <property type="nucleotide sequence ID" value="NZ_JAVIIU010000003.1"/>
</dbReference>
<keyword evidence="1" id="KW-0808">Transferase</keyword>
<reference evidence="1 2" key="1">
    <citation type="submission" date="2023-08" db="EMBL/GenBank/DDBJ databases">
        <title>Implementing the SeqCode for naming new Mesorhizobium species isolated from Vachellia karroo root nodules.</title>
        <authorList>
            <person name="Van Lill M."/>
        </authorList>
    </citation>
    <scope>NUCLEOTIDE SEQUENCE [LARGE SCALE GENOMIC DNA]</scope>
    <source>
        <strain evidence="1 2">VK2B</strain>
    </source>
</reference>
<name>A0ABU4YDH9_9HYPH</name>
<gene>
    <name evidence="1" type="ORF">RFM52_07295</name>
</gene>
<protein>
    <submittedName>
        <fullName evidence="1">Methyltransferase domain-containing protein</fullName>
    </submittedName>
</protein>
<organism evidence="1 2">
    <name type="scientific">Mesorhizobium humile</name>
    <dbReference type="NCBI Taxonomy" id="3072313"/>
    <lineage>
        <taxon>Bacteria</taxon>
        <taxon>Pseudomonadati</taxon>
        <taxon>Pseudomonadota</taxon>
        <taxon>Alphaproteobacteria</taxon>
        <taxon>Hyphomicrobiales</taxon>
        <taxon>Phyllobacteriaceae</taxon>
        <taxon>Mesorhizobium</taxon>
    </lineage>
</organism>
<sequence>MQINFVNRKRDWTFSPHGGPLTDEEIERLHARLVQPITDAKNVALLSPLTRRQREQFSRATKSVVLYFGDEVPEVVKAEELAAMSSAPLGYRPEALVGLNVGCGTRTISPYLLSVDIMRQGSLGKASGEHSQLNASAFLALSDDLPFRPNTIDYIVALHMLEHVEDPVGTINHWLDIVKPGGGIGIIVPDWRFTWDSRNDRAPFGHKWNPTPDLIRRLYKEHWSSKADLQQLDTYEFAMSFDFVLRKHGRFVPFAAPDPATIKSGYQRNQEGVFLHGD</sequence>
<dbReference type="InterPro" id="IPR029063">
    <property type="entry name" value="SAM-dependent_MTases_sf"/>
</dbReference>
<proteinExistence type="predicted"/>
<keyword evidence="1" id="KW-0489">Methyltransferase</keyword>
<dbReference type="GO" id="GO:0008168">
    <property type="term" value="F:methyltransferase activity"/>
    <property type="evidence" value="ECO:0007669"/>
    <property type="project" value="UniProtKB-KW"/>
</dbReference>
<dbReference type="EMBL" id="JAVIIV010000003">
    <property type="protein sequence ID" value="MDX8484991.1"/>
    <property type="molecule type" value="Genomic_DNA"/>
</dbReference>
<accession>A0ABU4YDH9</accession>
<comment type="caution">
    <text evidence="1">The sequence shown here is derived from an EMBL/GenBank/DDBJ whole genome shotgun (WGS) entry which is preliminary data.</text>
</comment>
<dbReference type="Pfam" id="PF13489">
    <property type="entry name" value="Methyltransf_23"/>
    <property type="match status" value="1"/>
</dbReference>
<dbReference type="Gene3D" id="3.40.50.150">
    <property type="entry name" value="Vaccinia Virus protein VP39"/>
    <property type="match status" value="1"/>
</dbReference>
<evidence type="ECO:0000313" key="2">
    <source>
        <dbReference type="Proteomes" id="UP001280156"/>
    </source>
</evidence>
<dbReference type="GO" id="GO:0032259">
    <property type="term" value="P:methylation"/>
    <property type="evidence" value="ECO:0007669"/>
    <property type="project" value="UniProtKB-KW"/>
</dbReference>
<keyword evidence="2" id="KW-1185">Reference proteome</keyword>
<evidence type="ECO:0000313" key="1">
    <source>
        <dbReference type="EMBL" id="MDX8484991.1"/>
    </source>
</evidence>
<dbReference type="Proteomes" id="UP001280156">
    <property type="component" value="Unassembled WGS sequence"/>
</dbReference>
<dbReference type="SUPFAM" id="SSF53335">
    <property type="entry name" value="S-adenosyl-L-methionine-dependent methyltransferases"/>
    <property type="match status" value="1"/>
</dbReference>